<dbReference type="Pfam" id="PF06961">
    <property type="entry name" value="DUF1294"/>
    <property type="match status" value="1"/>
</dbReference>
<evidence type="ECO:0000256" key="1">
    <source>
        <dbReference type="SAM" id="Phobius"/>
    </source>
</evidence>
<organism evidence="2 3">
    <name type="scientific">Ruegeria spongiae</name>
    <dbReference type="NCBI Taxonomy" id="2942209"/>
    <lineage>
        <taxon>Bacteria</taxon>
        <taxon>Pseudomonadati</taxon>
        <taxon>Pseudomonadota</taxon>
        <taxon>Alphaproteobacteria</taxon>
        <taxon>Rhodobacterales</taxon>
        <taxon>Roseobacteraceae</taxon>
        <taxon>Ruegeria</taxon>
    </lineage>
</organism>
<feature type="transmembrane region" description="Helical" evidence="1">
    <location>
        <begin position="38"/>
        <end position="57"/>
    </location>
</feature>
<dbReference type="Proteomes" id="UP001203880">
    <property type="component" value="Unassembled WGS sequence"/>
</dbReference>
<keyword evidence="3" id="KW-1185">Reference proteome</keyword>
<feature type="transmembrane region" description="Helical" evidence="1">
    <location>
        <begin position="69"/>
        <end position="89"/>
    </location>
</feature>
<keyword evidence="1" id="KW-0472">Membrane</keyword>
<keyword evidence="1" id="KW-1133">Transmembrane helix</keyword>
<proteinExistence type="predicted"/>
<dbReference type="RefSeq" id="WP_249706600.1">
    <property type="nucleotide sequence ID" value="NZ_JAMFMB010000002.1"/>
</dbReference>
<gene>
    <name evidence="2" type="ORF">M3P21_02745</name>
</gene>
<sequence>MWNVVFFLWAINGLTIALFGWDKLCARRRRLRVPERRLLWCAALGGSPAALLSRWIFHHKTRKQPFSRWLWGIVMCQAGIGALALSNGLI</sequence>
<feature type="transmembrane region" description="Helical" evidence="1">
    <location>
        <begin position="6"/>
        <end position="26"/>
    </location>
</feature>
<name>A0ABT0PXU5_9RHOB</name>
<evidence type="ECO:0000313" key="3">
    <source>
        <dbReference type="Proteomes" id="UP001203880"/>
    </source>
</evidence>
<evidence type="ECO:0000313" key="2">
    <source>
        <dbReference type="EMBL" id="MCL6282436.1"/>
    </source>
</evidence>
<protein>
    <submittedName>
        <fullName evidence="2">DUF1294 domain-containing protein</fullName>
    </submittedName>
</protein>
<comment type="caution">
    <text evidence="2">The sequence shown here is derived from an EMBL/GenBank/DDBJ whole genome shotgun (WGS) entry which is preliminary data.</text>
</comment>
<keyword evidence="1" id="KW-0812">Transmembrane</keyword>
<accession>A0ABT0PXU5</accession>
<reference evidence="2" key="1">
    <citation type="submission" date="2022-05" db="EMBL/GenBank/DDBJ databases">
        <authorList>
            <person name="Park J.-S."/>
        </authorList>
    </citation>
    <scope>NUCLEOTIDE SEQUENCE</scope>
    <source>
        <strain evidence="2">2012CJ41-6</strain>
    </source>
</reference>
<dbReference type="InterPro" id="IPR010718">
    <property type="entry name" value="DUF1294"/>
</dbReference>
<dbReference type="EMBL" id="JAMFMB010000002">
    <property type="protein sequence ID" value="MCL6282436.1"/>
    <property type="molecule type" value="Genomic_DNA"/>
</dbReference>